<evidence type="ECO:0000313" key="1">
    <source>
        <dbReference type="EMBL" id="CEL24100.1"/>
    </source>
</evidence>
<name>A0A0S4FQA9_METFO</name>
<sequence>MLLEAGLKSDYFRIETPLDNLCDGSEDRLKSDYFRIETEMIESVISQLVLAKIRLF</sequence>
<evidence type="ECO:0000313" key="2">
    <source>
        <dbReference type="Proteomes" id="UP000062768"/>
    </source>
</evidence>
<dbReference type="AlphaFoldDB" id="A0A0S4FQA9"/>
<accession>A0A0S4FQA9</accession>
<dbReference type="EMBL" id="LN734822">
    <property type="protein sequence ID" value="CEL24100.1"/>
    <property type="molecule type" value="Genomic_DNA"/>
</dbReference>
<gene>
    <name evidence="1" type="ORF">MB9_0453</name>
</gene>
<keyword evidence="2" id="KW-1185">Reference proteome</keyword>
<organism evidence="1 2">
    <name type="scientific">Methanobacterium formicicum</name>
    <dbReference type="NCBI Taxonomy" id="2162"/>
    <lineage>
        <taxon>Archaea</taxon>
        <taxon>Methanobacteriati</taxon>
        <taxon>Methanobacteriota</taxon>
        <taxon>Methanomada group</taxon>
        <taxon>Methanobacteria</taxon>
        <taxon>Methanobacteriales</taxon>
        <taxon>Methanobacteriaceae</taxon>
        <taxon>Methanobacterium</taxon>
    </lineage>
</organism>
<dbReference type="Proteomes" id="UP000062768">
    <property type="component" value="Chromosome I"/>
</dbReference>
<protein>
    <submittedName>
        <fullName evidence="1">Uncharacterized protein</fullName>
    </submittedName>
</protein>
<proteinExistence type="predicted"/>
<reference evidence="1" key="1">
    <citation type="submission" date="2014-09" db="EMBL/GenBank/DDBJ databases">
        <authorList>
            <person name="Wibberg D."/>
        </authorList>
    </citation>
    <scope>NUCLEOTIDE SEQUENCE [LARGE SCALE GENOMIC DNA]</scope>
    <source>
        <strain evidence="1">Mb9</strain>
    </source>
</reference>
<dbReference type="PATRIC" id="fig|2162.10.peg.468"/>